<reference evidence="9" key="1">
    <citation type="submission" date="2020-05" db="UniProtKB">
        <authorList>
            <consortium name="EnsemblMetazoa"/>
        </authorList>
    </citation>
    <scope>IDENTIFICATION</scope>
    <source>
        <strain evidence="9">BB02</strain>
    </source>
</reference>
<feature type="transmembrane region" description="Helical" evidence="7">
    <location>
        <begin position="304"/>
        <end position="329"/>
    </location>
</feature>
<evidence type="ECO:0000256" key="3">
    <source>
        <dbReference type="ARBA" id="ARBA00022989"/>
    </source>
</evidence>
<dbReference type="EnsemblMetazoa" id="BGLB023181-RA">
    <property type="protein sequence ID" value="BGLB023181-PA"/>
    <property type="gene ID" value="BGLB023181"/>
</dbReference>
<keyword evidence="4 5" id="KW-0472">Membrane</keyword>
<organism evidence="9 10">
    <name type="scientific">Biomphalaria glabrata</name>
    <name type="common">Bloodfluke planorb</name>
    <name type="synonym">Freshwater snail</name>
    <dbReference type="NCBI Taxonomy" id="6526"/>
    <lineage>
        <taxon>Eukaryota</taxon>
        <taxon>Metazoa</taxon>
        <taxon>Spiralia</taxon>
        <taxon>Lophotrochozoa</taxon>
        <taxon>Mollusca</taxon>
        <taxon>Gastropoda</taxon>
        <taxon>Heterobranchia</taxon>
        <taxon>Euthyneura</taxon>
        <taxon>Panpulmonata</taxon>
        <taxon>Hygrophila</taxon>
        <taxon>Lymnaeoidea</taxon>
        <taxon>Planorbidae</taxon>
        <taxon>Biomphalaria</taxon>
    </lineage>
</organism>
<keyword evidence="3 7" id="KW-1133">Transmembrane helix</keyword>
<feature type="region of interest" description="Disordered" evidence="6">
    <location>
        <begin position="126"/>
        <end position="169"/>
    </location>
</feature>
<evidence type="ECO:0000259" key="8">
    <source>
        <dbReference type="PROSITE" id="PS51225"/>
    </source>
</evidence>
<accession>A0A2C9KSY6</accession>
<evidence type="ECO:0000256" key="2">
    <source>
        <dbReference type="ARBA" id="ARBA00022692"/>
    </source>
</evidence>
<keyword evidence="2 5" id="KW-0812">Transmembrane</keyword>
<dbReference type="OMA" id="WKIQYRL"/>
<dbReference type="AlphaFoldDB" id="A0A2C9KSY6"/>
<evidence type="ECO:0000256" key="5">
    <source>
        <dbReference type="PROSITE-ProRule" id="PRU00581"/>
    </source>
</evidence>
<dbReference type="PANTHER" id="PTHR22776:SF49">
    <property type="entry name" value="MARVEL DOMAIN-CONTAINING PROTEIN"/>
    <property type="match status" value="1"/>
</dbReference>
<sequence>MDPQNETLPSDSDKQQSQSDSKTSNISTSICSNESWMTSGSVSGSGATVGDGDRFINDGDLDNDNTVSEELSRFSSPSQSQSSSCTSITNPFYDGPITIMSESTSGINASNNQIMSGKLAEVGGRSNQRLPQSLHRKRSSVTANTGPRQAASQSTGIPNQSVSGDAPTASQAEEKIQQRVIIIWDLGYLLTCQGFLQFLQLFMTVAALVCLVSAGGKDGGLLNLPLSWHFRIMLFVLVLTLLVTVALLFGNVTSLISIFGFEWTFFDMVVYSLFAFLYLVGSSLVASAFDFYEKMKTDVSKETISQLVTSVILGYVCMLLNGFSAFISYRKWKIQYRLYRRRKLIEEDEIDL</sequence>
<evidence type="ECO:0000313" key="11">
    <source>
        <dbReference type="Proteomes" id="UP001165740"/>
    </source>
</evidence>
<evidence type="ECO:0000313" key="9">
    <source>
        <dbReference type="EnsemblMetazoa" id="BGLB023181-PA"/>
    </source>
</evidence>
<dbReference type="KEGG" id="bgt:106074301"/>
<dbReference type="InterPro" id="IPR050578">
    <property type="entry name" value="MARVEL-CKLF_proteins"/>
</dbReference>
<dbReference type="InterPro" id="IPR008253">
    <property type="entry name" value="Marvel"/>
</dbReference>
<dbReference type="PROSITE" id="PS51225">
    <property type="entry name" value="MARVEL"/>
    <property type="match status" value="1"/>
</dbReference>
<evidence type="ECO:0000256" key="1">
    <source>
        <dbReference type="ARBA" id="ARBA00004141"/>
    </source>
</evidence>
<gene>
    <name evidence="9" type="primary">106074301</name>
    <name evidence="12" type="synonym">LOC106074301</name>
</gene>
<feature type="domain" description="MARVEL" evidence="8">
    <location>
        <begin position="188"/>
        <end position="333"/>
    </location>
</feature>
<dbReference type="OrthoDB" id="6347385at2759"/>
<dbReference type="VEuPathDB" id="VectorBase:BGLB023181"/>
<feature type="region of interest" description="Disordered" evidence="6">
    <location>
        <begin position="1"/>
        <end position="89"/>
    </location>
</feature>
<evidence type="ECO:0000256" key="7">
    <source>
        <dbReference type="SAM" id="Phobius"/>
    </source>
</evidence>
<feature type="transmembrane region" description="Helical" evidence="7">
    <location>
        <begin position="195"/>
        <end position="216"/>
    </location>
</feature>
<dbReference type="VEuPathDB" id="VectorBase:BGLAX_027296"/>
<comment type="subcellular location">
    <subcellularLocation>
        <location evidence="1">Membrane</location>
        <topology evidence="1">Multi-pass membrane protein</topology>
    </subcellularLocation>
</comment>
<reference evidence="12" key="2">
    <citation type="submission" date="2025-04" db="UniProtKB">
        <authorList>
            <consortium name="RefSeq"/>
        </authorList>
    </citation>
    <scope>IDENTIFICATION</scope>
</reference>
<evidence type="ECO:0000256" key="4">
    <source>
        <dbReference type="ARBA" id="ARBA00023136"/>
    </source>
</evidence>
<dbReference type="GO" id="GO:0016020">
    <property type="term" value="C:membrane"/>
    <property type="evidence" value="ECO:0007669"/>
    <property type="project" value="UniProtKB-SubCell"/>
</dbReference>
<feature type="transmembrane region" description="Helical" evidence="7">
    <location>
        <begin position="228"/>
        <end position="249"/>
    </location>
</feature>
<evidence type="ECO:0000256" key="6">
    <source>
        <dbReference type="SAM" id="MobiDB-lite"/>
    </source>
</evidence>
<feature type="compositionally biased region" description="Low complexity" evidence="6">
    <location>
        <begin position="73"/>
        <end position="87"/>
    </location>
</feature>
<dbReference type="Proteomes" id="UP000076420">
    <property type="component" value="Unassembled WGS sequence"/>
</dbReference>
<name>A0A2C9KSY6_BIOGL</name>
<dbReference type="RefSeq" id="XP_013090505.1">
    <property type="nucleotide sequence ID" value="XM_013235051.2"/>
</dbReference>
<keyword evidence="11" id="KW-1185">Reference proteome</keyword>
<dbReference type="PANTHER" id="PTHR22776">
    <property type="entry name" value="MARVEL-CONTAINING POTENTIAL LIPID RAFT-ASSOCIATED PROTEIN"/>
    <property type="match status" value="1"/>
</dbReference>
<protein>
    <submittedName>
        <fullName evidence="12">Uncharacterized protein LOC106074301</fullName>
    </submittedName>
</protein>
<dbReference type="Pfam" id="PF01284">
    <property type="entry name" value="MARVEL"/>
    <property type="match status" value="1"/>
</dbReference>
<proteinExistence type="predicted"/>
<dbReference type="GeneID" id="106074301"/>
<feature type="compositionally biased region" description="Polar residues" evidence="6">
    <location>
        <begin position="23"/>
        <end position="37"/>
    </location>
</feature>
<dbReference type="Proteomes" id="UP001165740">
    <property type="component" value="Chromosome 7"/>
</dbReference>
<evidence type="ECO:0000313" key="10">
    <source>
        <dbReference type="Proteomes" id="UP000076420"/>
    </source>
</evidence>
<feature type="compositionally biased region" description="Polar residues" evidence="6">
    <location>
        <begin position="140"/>
        <end position="169"/>
    </location>
</feature>
<feature type="compositionally biased region" description="Low complexity" evidence="6">
    <location>
        <begin position="38"/>
        <end position="50"/>
    </location>
</feature>
<feature type="transmembrane region" description="Helical" evidence="7">
    <location>
        <begin position="269"/>
        <end position="292"/>
    </location>
</feature>
<evidence type="ECO:0000313" key="12">
    <source>
        <dbReference type="RefSeq" id="XP_013090505.1"/>
    </source>
</evidence>